<evidence type="ECO:0000313" key="1">
    <source>
        <dbReference type="EMBL" id="KAF8784927.1"/>
    </source>
</evidence>
<comment type="caution">
    <text evidence="1">The sequence shown here is derived from an EMBL/GenBank/DDBJ whole genome shotgun (WGS) entry which is preliminary data.</text>
</comment>
<proteinExistence type="predicted"/>
<evidence type="ECO:0000313" key="2">
    <source>
        <dbReference type="Proteomes" id="UP000807504"/>
    </source>
</evidence>
<reference evidence="1" key="2">
    <citation type="submission" date="2020-06" db="EMBL/GenBank/DDBJ databases">
        <authorList>
            <person name="Sheffer M."/>
        </authorList>
    </citation>
    <scope>NUCLEOTIDE SEQUENCE</scope>
</reference>
<dbReference type="AlphaFoldDB" id="A0A8T0F1F2"/>
<accession>A0A8T0F1F2</accession>
<protein>
    <submittedName>
        <fullName evidence="1">Uncharacterized protein</fullName>
    </submittedName>
</protein>
<name>A0A8T0F1F2_ARGBR</name>
<gene>
    <name evidence="1" type="ORF">HNY73_010534</name>
</gene>
<dbReference type="EMBL" id="JABXBU010000030">
    <property type="protein sequence ID" value="KAF8784927.1"/>
    <property type="molecule type" value="Genomic_DNA"/>
</dbReference>
<reference evidence="1" key="1">
    <citation type="journal article" date="2020" name="bioRxiv">
        <title>Chromosome-level reference genome of the European wasp spider Argiope bruennichi: a resource for studies on range expansion and evolutionary adaptation.</title>
        <authorList>
            <person name="Sheffer M.M."/>
            <person name="Hoppe A."/>
            <person name="Krehenwinkel H."/>
            <person name="Uhl G."/>
            <person name="Kuss A.W."/>
            <person name="Jensen L."/>
            <person name="Jensen C."/>
            <person name="Gillespie R.G."/>
            <person name="Hoff K.J."/>
            <person name="Prost S."/>
        </authorList>
    </citation>
    <scope>NUCLEOTIDE SEQUENCE</scope>
</reference>
<sequence length="86" mass="10032">MDDTQSYIHQIKIRLEVLPALARLHPQPVIHRESGCGNIISVGQRYLYRNPSREILSGLINKTLKGYYNEWNSNPINQTLYCLYKN</sequence>
<keyword evidence="2" id="KW-1185">Reference proteome</keyword>
<dbReference type="Proteomes" id="UP000807504">
    <property type="component" value="Unassembled WGS sequence"/>
</dbReference>
<organism evidence="1 2">
    <name type="scientific">Argiope bruennichi</name>
    <name type="common">Wasp spider</name>
    <name type="synonym">Aranea bruennichi</name>
    <dbReference type="NCBI Taxonomy" id="94029"/>
    <lineage>
        <taxon>Eukaryota</taxon>
        <taxon>Metazoa</taxon>
        <taxon>Ecdysozoa</taxon>
        <taxon>Arthropoda</taxon>
        <taxon>Chelicerata</taxon>
        <taxon>Arachnida</taxon>
        <taxon>Araneae</taxon>
        <taxon>Araneomorphae</taxon>
        <taxon>Entelegynae</taxon>
        <taxon>Araneoidea</taxon>
        <taxon>Araneidae</taxon>
        <taxon>Argiope</taxon>
    </lineage>
</organism>